<dbReference type="Proteomes" id="UP000036403">
    <property type="component" value="Unassembled WGS sequence"/>
</dbReference>
<dbReference type="OrthoDB" id="8188638at2759"/>
<name>A0A0J7JVL0_LASNI</name>
<organism evidence="1 2">
    <name type="scientific">Lasius niger</name>
    <name type="common">Black garden ant</name>
    <dbReference type="NCBI Taxonomy" id="67767"/>
    <lineage>
        <taxon>Eukaryota</taxon>
        <taxon>Metazoa</taxon>
        <taxon>Ecdysozoa</taxon>
        <taxon>Arthropoda</taxon>
        <taxon>Hexapoda</taxon>
        <taxon>Insecta</taxon>
        <taxon>Pterygota</taxon>
        <taxon>Neoptera</taxon>
        <taxon>Endopterygota</taxon>
        <taxon>Hymenoptera</taxon>
        <taxon>Apocrita</taxon>
        <taxon>Aculeata</taxon>
        <taxon>Formicoidea</taxon>
        <taxon>Formicidae</taxon>
        <taxon>Formicinae</taxon>
        <taxon>Lasius</taxon>
        <taxon>Lasius</taxon>
    </lineage>
</organism>
<sequence length="205" mass="23374">MKNLLTRFNMDECKASKTPMEVASWKEQDNKENLICIIEKKPYRELVGCLMYLMLTTRPDLSPSVNYLSRFQSNGTDLHWNGLKRILRYVKGTLDYGLFYQWSESSSVTLLGYADADWAGDTDRKSTSGFLLQVCNATALWATRKQTAVALSSTEAEYVALACAATELVWLRNLLRDFGVEFNDPTVMFEDNQSCIRLLDNMETS</sequence>
<dbReference type="PANTHER" id="PTHR11439">
    <property type="entry name" value="GAG-POL-RELATED RETROTRANSPOSON"/>
    <property type="match status" value="1"/>
</dbReference>
<dbReference type="PANTHER" id="PTHR11439:SF467">
    <property type="entry name" value="INTEGRASE CATALYTIC DOMAIN-CONTAINING PROTEIN"/>
    <property type="match status" value="1"/>
</dbReference>
<dbReference type="STRING" id="67767.A0A0J7JVL0"/>
<dbReference type="PaxDb" id="67767-A0A0J7JVL0"/>
<accession>A0A0J7JVL0</accession>
<dbReference type="SUPFAM" id="SSF56672">
    <property type="entry name" value="DNA/RNA polymerases"/>
    <property type="match status" value="1"/>
</dbReference>
<evidence type="ECO:0000313" key="1">
    <source>
        <dbReference type="EMBL" id="KMQ82162.1"/>
    </source>
</evidence>
<dbReference type="AlphaFoldDB" id="A0A0J7JVL0"/>
<dbReference type="InterPro" id="IPR043502">
    <property type="entry name" value="DNA/RNA_pol_sf"/>
</dbReference>
<keyword evidence="2" id="KW-1185">Reference proteome</keyword>
<reference evidence="1 2" key="1">
    <citation type="submission" date="2015-04" db="EMBL/GenBank/DDBJ databases">
        <title>Lasius niger genome sequencing.</title>
        <authorList>
            <person name="Konorov E.A."/>
            <person name="Nikitin M.A."/>
            <person name="Kirill M.V."/>
            <person name="Chang P."/>
        </authorList>
    </citation>
    <scope>NUCLEOTIDE SEQUENCE [LARGE SCALE GENOMIC DNA]</scope>
    <source>
        <tissue evidence="1">Whole</tissue>
    </source>
</reference>
<dbReference type="EMBL" id="LBMM01027753">
    <property type="protein sequence ID" value="KMQ82162.1"/>
    <property type="molecule type" value="Genomic_DNA"/>
</dbReference>
<evidence type="ECO:0000313" key="2">
    <source>
        <dbReference type="Proteomes" id="UP000036403"/>
    </source>
</evidence>
<dbReference type="CDD" id="cd09272">
    <property type="entry name" value="RNase_HI_RT_Ty1"/>
    <property type="match status" value="1"/>
</dbReference>
<gene>
    <name evidence="1" type="ORF">RF55_23967</name>
</gene>
<protein>
    <submittedName>
        <fullName evidence="1">Retrovirus-related gag-pol polyprotein</fullName>
    </submittedName>
</protein>
<proteinExistence type="predicted"/>
<comment type="caution">
    <text evidence="1">The sequence shown here is derived from an EMBL/GenBank/DDBJ whole genome shotgun (WGS) entry which is preliminary data.</text>
</comment>
<dbReference type="GO" id="GO:0071897">
    <property type="term" value="P:DNA biosynthetic process"/>
    <property type="evidence" value="ECO:0007669"/>
    <property type="project" value="UniProtKB-ARBA"/>
</dbReference>